<evidence type="ECO:0000313" key="3">
    <source>
        <dbReference type="Proteomes" id="UP000265692"/>
    </source>
</evidence>
<dbReference type="AlphaFoldDB" id="A0A396SIQ4"/>
<organism evidence="2 3">
    <name type="scientific">Ureibacillus yapensis</name>
    <dbReference type="NCBI Taxonomy" id="2304605"/>
    <lineage>
        <taxon>Bacteria</taxon>
        <taxon>Bacillati</taxon>
        <taxon>Bacillota</taxon>
        <taxon>Bacilli</taxon>
        <taxon>Bacillales</taxon>
        <taxon>Caryophanaceae</taxon>
        <taxon>Ureibacillus</taxon>
    </lineage>
</organism>
<gene>
    <name evidence="2" type="ORF">D1B33_06930</name>
</gene>
<dbReference type="RefSeq" id="WP_118875637.1">
    <property type="nucleotide sequence ID" value="NZ_QWEI01000002.1"/>
</dbReference>
<comment type="caution">
    <text evidence="2">The sequence shown here is derived from an EMBL/GenBank/DDBJ whole genome shotgun (WGS) entry which is preliminary data.</text>
</comment>
<name>A0A396SIQ4_9BACL</name>
<evidence type="ECO:0008006" key="4">
    <source>
        <dbReference type="Google" id="ProtNLM"/>
    </source>
</evidence>
<feature type="transmembrane region" description="Helical" evidence="1">
    <location>
        <begin position="72"/>
        <end position="96"/>
    </location>
</feature>
<proteinExistence type="predicted"/>
<protein>
    <recommendedName>
        <fullName evidence="4">Yip1 domain-containing protein</fullName>
    </recommendedName>
</protein>
<keyword evidence="1" id="KW-0812">Transmembrane</keyword>
<keyword evidence="3" id="KW-1185">Reference proteome</keyword>
<keyword evidence="1" id="KW-1133">Transmembrane helix</keyword>
<accession>A0A396SIQ4</accession>
<keyword evidence="1" id="KW-0472">Membrane</keyword>
<dbReference type="Proteomes" id="UP000265692">
    <property type="component" value="Unassembled WGS sequence"/>
</dbReference>
<evidence type="ECO:0000313" key="2">
    <source>
        <dbReference type="EMBL" id="RHW38605.1"/>
    </source>
</evidence>
<evidence type="ECO:0000256" key="1">
    <source>
        <dbReference type="SAM" id="Phobius"/>
    </source>
</evidence>
<sequence length="227" mass="26033">MDYQFRFWHSLLNPSKLAFVLDQEEYTLKGYRSRLFLIFGFTILLYILRDVWGMGTAGLTYLNAANLQEEYIISRYMSLIGAALLGLLWFLFHYYLIPFCLSILTDLSFKAISKIQIFVIASILVEKLIVFIVFTMVGYTAQTSFLSLGPISAYFIEDSFFNYFFNQLTIATAATVVIQYLFLSKWEEDSKGLLLAKIIAVQIFFALVTAGISILPLYDYFSKVVGL</sequence>
<feature type="transmembrane region" description="Helical" evidence="1">
    <location>
        <begin position="35"/>
        <end position="52"/>
    </location>
</feature>
<feature type="transmembrane region" description="Helical" evidence="1">
    <location>
        <begin position="194"/>
        <end position="218"/>
    </location>
</feature>
<reference evidence="2 3" key="1">
    <citation type="submission" date="2018-08" db="EMBL/GenBank/DDBJ databases">
        <title>Lysinibacillus sp. YLB-03 draft genome sequence.</title>
        <authorList>
            <person name="Yu L."/>
        </authorList>
    </citation>
    <scope>NUCLEOTIDE SEQUENCE [LARGE SCALE GENOMIC DNA]</scope>
    <source>
        <strain evidence="2 3">YLB-03</strain>
    </source>
</reference>
<dbReference type="EMBL" id="QWEI01000002">
    <property type="protein sequence ID" value="RHW38605.1"/>
    <property type="molecule type" value="Genomic_DNA"/>
</dbReference>
<feature type="transmembrane region" description="Helical" evidence="1">
    <location>
        <begin position="160"/>
        <end position="182"/>
    </location>
</feature>
<dbReference type="OrthoDB" id="2448731at2"/>
<feature type="transmembrane region" description="Helical" evidence="1">
    <location>
        <begin position="117"/>
        <end position="140"/>
    </location>
</feature>